<dbReference type="InterPro" id="IPR008737">
    <property type="entry name" value="DUF1758"/>
</dbReference>
<proteinExistence type="predicted"/>
<comment type="caution">
    <text evidence="5">The sequence shown here is derived from an EMBL/GenBank/DDBJ whole genome shotgun (WGS) entry which is preliminary data.</text>
</comment>
<evidence type="ECO:0000259" key="3">
    <source>
        <dbReference type="Pfam" id="PF17921"/>
    </source>
</evidence>
<feature type="domain" description="Integrase zinc-binding" evidence="3">
    <location>
        <begin position="473"/>
        <end position="526"/>
    </location>
</feature>
<feature type="compositionally biased region" description="Basic and acidic residues" evidence="1">
    <location>
        <begin position="697"/>
        <end position="732"/>
    </location>
</feature>
<reference evidence="5" key="1">
    <citation type="submission" date="2020-04" db="EMBL/GenBank/DDBJ databases">
        <authorList>
            <person name="Alioto T."/>
            <person name="Alioto T."/>
            <person name="Gomez Garrido J."/>
        </authorList>
    </citation>
    <scope>NUCLEOTIDE SEQUENCE</scope>
    <source>
        <strain evidence="5">A484AB</strain>
    </source>
</reference>
<sequence>MSEKLSRLKAIRGGHRSVVTKHEKEATTIITDEIITKDDVSRIQVIQCLLAEKLKTLNTIDQDVLTLCSEAEIEKEIEDSEAIVARIMGVNNAIAERIKQYEQPSQVVTVQTNTEIITQENSKKDQAWERNKELHKPNATEKDAESTEEVKTTTTTDQRRSSVLLQTATAYAYNNANSKRTKIRMLFDSGSQRSYITNELKEKLDLKPIKQETLHLNTFGEEGFKRQKCDMFSLQLQGEDGELDIELSALAFPVICSPVSTRINIQEFPHLDGLQFADNLDGEDQPIDMLLGADYYYKIVTGEVIKSDTGPTAVGKVTKHKTAVIHSLANQAKPLNSDISIVIDCQRFSTKKRLLRTTAYLLRFVKFLRKEKIQREKVMERENAETAEKDRTSELSTLELRQAEELWIQAVQRNSFEEELKFLSSNKVSTPPTYVSQFGLYVDEQSLIRCAGRIKNAHLPNSSKCPVLLPKNHHFTNLVIQEVHHRTSHSGINQTLSSLREQFWIIRGREIVKKNVRRCVVCKRNEGRPYNPQVRPDLPSFRVDEAPPFAHTGLDFLGPLAHFESVSTCSSLTRRAKHHRRILEHFVNRWRREYLLSLREKSRVNANRQNIAAISVGDIVIIMNEKTKQQFWKLARVEDLLPGQDGVVRAARVRVACSEGKPNVLRRSIEQLIPLEVTERLEETEGEADEGEDKEPEQETKELNKNEHSRPRREAARASETRRKELVKNKLL</sequence>
<dbReference type="InterPro" id="IPR021109">
    <property type="entry name" value="Peptidase_aspartic_dom_sf"/>
</dbReference>
<dbReference type="Pfam" id="PF17921">
    <property type="entry name" value="Integrase_H2C2"/>
    <property type="match status" value="1"/>
</dbReference>
<feature type="domain" description="DUF1758" evidence="2">
    <location>
        <begin position="178"/>
        <end position="238"/>
    </location>
</feature>
<dbReference type="Pfam" id="PF05585">
    <property type="entry name" value="DUF1758"/>
    <property type="match status" value="1"/>
</dbReference>
<organism evidence="5 6">
    <name type="scientific">Paramuricea clavata</name>
    <name type="common">Red gorgonian</name>
    <name type="synonym">Violescent sea-whip</name>
    <dbReference type="NCBI Taxonomy" id="317549"/>
    <lineage>
        <taxon>Eukaryota</taxon>
        <taxon>Metazoa</taxon>
        <taxon>Cnidaria</taxon>
        <taxon>Anthozoa</taxon>
        <taxon>Octocorallia</taxon>
        <taxon>Malacalcyonacea</taxon>
        <taxon>Plexauridae</taxon>
        <taxon>Paramuricea</taxon>
    </lineage>
</organism>
<keyword evidence="6" id="KW-1185">Reference proteome</keyword>
<protein>
    <submittedName>
        <fullName evidence="5">Uncharacterized protein</fullName>
    </submittedName>
</protein>
<feature type="compositionally biased region" description="Basic and acidic residues" evidence="1">
    <location>
        <begin position="121"/>
        <end position="151"/>
    </location>
</feature>
<feature type="domain" description="DUF5641" evidence="4">
    <location>
        <begin position="575"/>
        <end position="675"/>
    </location>
</feature>
<evidence type="ECO:0000259" key="4">
    <source>
        <dbReference type="Pfam" id="PF18701"/>
    </source>
</evidence>
<dbReference type="EMBL" id="CACRXK020008183">
    <property type="protein sequence ID" value="CAB4014171.1"/>
    <property type="molecule type" value="Genomic_DNA"/>
</dbReference>
<dbReference type="Pfam" id="PF18701">
    <property type="entry name" value="DUF5641"/>
    <property type="match status" value="1"/>
</dbReference>
<dbReference type="PANTHER" id="PTHR47331:SF1">
    <property type="entry name" value="GAG-LIKE PROTEIN"/>
    <property type="match status" value="1"/>
</dbReference>
<dbReference type="OrthoDB" id="5976685at2759"/>
<dbReference type="InterPro" id="IPR040676">
    <property type="entry name" value="DUF5641"/>
</dbReference>
<dbReference type="Proteomes" id="UP001152795">
    <property type="component" value="Unassembled WGS sequence"/>
</dbReference>
<evidence type="ECO:0000313" key="6">
    <source>
        <dbReference type="Proteomes" id="UP001152795"/>
    </source>
</evidence>
<accession>A0A7D9EMY0</accession>
<feature type="compositionally biased region" description="Acidic residues" evidence="1">
    <location>
        <begin position="684"/>
        <end position="696"/>
    </location>
</feature>
<dbReference type="Gene3D" id="1.10.340.70">
    <property type="match status" value="1"/>
</dbReference>
<feature type="region of interest" description="Disordered" evidence="1">
    <location>
        <begin position="121"/>
        <end position="159"/>
    </location>
</feature>
<dbReference type="PANTHER" id="PTHR47331">
    <property type="entry name" value="PHD-TYPE DOMAIN-CONTAINING PROTEIN"/>
    <property type="match status" value="1"/>
</dbReference>
<dbReference type="AlphaFoldDB" id="A0A7D9EMY0"/>
<evidence type="ECO:0000256" key="1">
    <source>
        <dbReference type="SAM" id="MobiDB-lite"/>
    </source>
</evidence>
<name>A0A7D9EMY0_PARCT</name>
<feature type="region of interest" description="Disordered" evidence="1">
    <location>
        <begin position="680"/>
        <end position="732"/>
    </location>
</feature>
<dbReference type="InterPro" id="IPR041588">
    <property type="entry name" value="Integrase_H2C2"/>
</dbReference>
<evidence type="ECO:0000313" key="5">
    <source>
        <dbReference type="EMBL" id="CAB4014171.1"/>
    </source>
</evidence>
<gene>
    <name evidence="5" type="ORF">PACLA_8A053162</name>
</gene>
<dbReference type="Gene3D" id="2.40.70.10">
    <property type="entry name" value="Acid Proteases"/>
    <property type="match status" value="1"/>
</dbReference>
<evidence type="ECO:0000259" key="2">
    <source>
        <dbReference type="Pfam" id="PF05585"/>
    </source>
</evidence>